<keyword evidence="7" id="KW-0479">Metal-binding</keyword>
<dbReference type="GO" id="GO:0004748">
    <property type="term" value="F:ribonucleoside-diphosphate reductase activity, thioredoxin disulfide as acceptor"/>
    <property type="evidence" value="ECO:0007669"/>
    <property type="project" value="TreeGrafter"/>
</dbReference>
<dbReference type="InterPro" id="IPR007197">
    <property type="entry name" value="rSAM"/>
</dbReference>
<evidence type="ECO:0000256" key="2">
    <source>
        <dbReference type="ARBA" id="ARBA00003852"/>
    </source>
</evidence>
<dbReference type="EC" id="1.97.1.-" evidence="12"/>
<evidence type="ECO:0000313" key="13">
    <source>
        <dbReference type="EMBL" id="MSC63870.1"/>
    </source>
</evidence>
<evidence type="ECO:0000256" key="12">
    <source>
        <dbReference type="PIRNR" id="PIRNR000368"/>
    </source>
</evidence>
<dbReference type="InterPro" id="IPR012837">
    <property type="entry name" value="NrdG"/>
</dbReference>
<dbReference type="PIRSF" id="PIRSF000368">
    <property type="entry name" value="NrdG"/>
    <property type="match status" value="1"/>
</dbReference>
<reference evidence="13 14" key="1">
    <citation type="journal article" date="2019" name="Nat. Med.">
        <title>A library of human gut bacterial isolates paired with longitudinal multiomics data enables mechanistic microbiome research.</title>
        <authorList>
            <person name="Poyet M."/>
            <person name="Groussin M."/>
            <person name="Gibbons S.M."/>
            <person name="Avila-Pacheco J."/>
            <person name="Jiang X."/>
            <person name="Kearney S.M."/>
            <person name="Perrotta A.R."/>
            <person name="Berdy B."/>
            <person name="Zhao S."/>
            <person name="Lieberman T.D."/>
            <person name="Swanson P.K."/>
            <person name="Smith M."/>
            <person name="Roesemann S."/>
            <person name="Alexander J.E."/>
            <person name="Rich S.A."/>
            <person name="Livny J."/>
            <person name="Vlamakis H."/>
            <person name="Clish C."/>
            <person name="Bullock K."/>
            <person name="Deik A."/>
            <person name="Scott J."/>
            <person name="Pierce K.A."/>
            <person name="Xavier R.J."/>
            <person name="Alm E.J."/>
        </authorList>
    </citation>
    <scope>NUCLEOTIDE SEQUENCE [LARGE SCALE GENOMIC DNA]</scope>
    <source>
        <strain evidence="13 14">BIOML-A1</strain>
    </source>
</reference>
<dbReference type="EMBL" id="WKQN01000011">
    <property type="protein sequence ID" value="MSC63870.1"/>
    <property type="molecule type" value="Genomic_DNA"/>
</dbReference>
<dbReference type="GO" id="GO:0043365">
    <property type="term" value="F:[formate-C-acetyltransferase]-activating enzyme activity"/>
    <property type="evidence" value="ECO:0007669"/>
    <property type="project" value="InterPro"/>
</dbReference>
<keyword evidence="6" id="KW-0949">S-adenosyl-L-methionine</keyword>
<dbReference type="Pfam" id="PF13353">
    <property type="entry name" value="Fer4_12"/>
    <property type="match status" value="1"/>
</dbReference>
<name>A0A844DU23_9FIRM</name>
<accession>A0A844DU23</accession>
<dbReference type="GO" id="GO:0046872">
    <property type="term" value="F:metal ion binding"/>
    <property type="evidence" value="ECO:0007669"/>
    <property type="project" value="UniProtKB-KW"/>
</dbReference>
<protein>
    <recommendedName>
        <fullName evidence="4 12">Anaerobic ribonucleoside-triphosphate reductase-activating protein</fullName>
        <ecNumber evidence="12">1.97.1.-</ecNumber>
    </recommendedName>
</protein>
<evidence type="ECO:0000256" key="6">
    <source>
        <dbReference type="ARBA" id="ARBA00022691"/>
    </source>
</evidence>
<dbReference type="InterPro" id="IPR013785">
    <property type="entry name" value="Aldolase_TIM"/>
</dbReference>
<dbReference type="PANTHER" id="PTHR30352">
    <property type="entry name" value="PYRUVATE FORMATE-LYASE-ACTIVATING ENZYME"/>
    <property type="match status" value="1"/>
</dbReference>
<dbReference type="SFLD" id="SFLDS00029">
    <property type="entry name" value="Radical_SAM"/>
    <property type="match status" value="1"/>
</dbReference>
<evidence type="ECO:0000256" key="7">
    <source>
        <dbReference type="ARBA" id="ARBA00022723"/>
    </source>
</evidence>
<comment type="catalytic activity">
    <reaction evidence="11">
        <text>glycyl-[protein] + reduced [flavodoxin] + S-adenosyl-L-methionine = glycin-2-yl radical-[protein] + semiquinone [flavodoxin] + 5'-deoxyadenosine + L-methionine + H(+)</text>
        <dbReference type="Rhea" id="RHEA:61976"/>
        <dbReference type="Rhea" id="RHEA-COMP:10622"/>
        <dbReference type="Rhea" id="RHEA-COMP:14480"/>
        <dbReference type="Rhea" id="RHEA-COMP:15993"/>
        <dbReference type="Rhea" id="RHEA-COMP:15994"/>
        <dbReference type="ChEBI" id="CHEBI:15378"/>
        <dbReference type="ChEBI" id="CHEBI:17319"/>
        <dbReference type="ChEBI" id="CHEBI:29947"/>
        <dbReference type="ChEBI" id="CHEBI:32722"/>
        <dbReference type="ChEBI" id="CHEBI:57618"/>
        <dbReference type="ChEBI" id="CHEBI:57844"/>
        <dbReference type="ChEBI" id="CHEBI:59789"/>
        <dbReference type="ChEBI" id="CHEBI:140311"/>
    </reaction>
</comment>
<dbReference type="AlphaFoldDB" id="A0A844DU23"/>
<evidence type="ECO:0000256" key="9">
    <source>
        <dbReference type="ARBA" id="ARBA00023004"/>
    </source>
</evidence>
<dbReference type="Proteomes" id="UP000461506">
    <property type="component" value="Unassembled WGS sequence"/>
</dbReference>
<dbReference type="PROSITE" id="PS01087">
    <property type="entry name" value="RADICAL_ACTIVATING"/>
    <property type="match status" value="1"/>
</dbReference>
<evidence type="ECO:0000256" key="4">
    <source>
        <dbReference type="ARBA" id="ARBA00014281"/>
    </source>
</evidence>
<comment type="function">
    <text evidence="2 12">Activation of anaerobic ribonucleoside-triphosphate reductase under anaerobic conditions by generation of an organic free radical, using S-adenosylmethionine and reduced flavodoxin as cosubstrates to produce 5'-deoxy-adenosine.</text>
</comment>
<sequence length="185" mass="21022">MNYATIKYYDIANGPGVRTSIFVSGCRHHCPGCFNEVAWDFGYGQPFDKAVRNEIFASCQPDYIAGISLLGGEPFEPENQRELLPFVRNFRALYPNKSVWCYSGYTWEQLTGSVPCPARCEVTDELLSLLDVLVDGRFVEAQHDISLRFRGSSNQRLLDVPKSLAAKAPVWWEDEQVFATHTMER</sequence>
<keyword evidence="9" id="KW-0408">Iron</keyword>
<keyword evidence="10" id="KW-0411">Iron-sulfur</keyword>
<dbReference type="SFLD" id="SFLDG01063">
    <property type="entry name" value="activating_enzymes__group_1"/>
    <property type="match status" value="1"/>
</dbReference>
<dbReference type="SFLD" id="SFLDF00299">
    <property type="entry name" value="anaerobic_ribonucleoside-triph"/>
    <property type="match status" value="1"/>
</dbReference>
<comment type="cofactor">
    <cofactor evidence="1">
        <name>[4Fe-4S] cluster</name>
        <dbReference type="ChEBI" id="CHEBI:49883"/>
    </cofactor>
</comment>
<proteinExistence type="inferred from homology"/>
<dbReference type="SFLD" id="SFLDG01066">
    <property type="entry name" value="organic_radical-activating_enz"/>
    <property type="match status" value="1"/>
</dbReference>
<dbReference type="GO" id="GO:0051539">
    <property type="term" value="F:4 iron, 4 sulfur cluster binding"/>
    <property type="evidence" value="ECO:0007669"/>
    <property type="project" value="UniProtKB-KW"/>
</dbReference>
<evidence type="ECO:0000313" key="14">
    <source>
        <dbReference type="Proteomes" id="UP000461506"/>
    </source>
</evidence>
<dbReference type="InterPro" id="IPR034457">
    <property type="entry name" value="Organic_radical-activating"/>
</dbReference>
<gene>
    <name evidence="13" type="primary">nrdG</name>
    <name evidence="13" type="ORF">GKD95_11125</name>
</gene>
<keyword evidence="8 12" id="KW-0560">Oxidoreductase</keyword>
<evidence type="ECO:0000256" key="3">
    <source>
        <dbReference type="ARBA" id="ARBA00009777"/>
    </source>
</evidence>
<evidence type="ECO:0000256" key="5">
    <source>
        <dbReference type="ARBA" id="ARBA00022485"/>
    </source>
</evidence>
<dbReference type="RefSeq" id="WP_154277461.1">
    <property type="nucleotide sequence ID" value="NZ_WKQN01000011.1"/>
</dbReference>
<evidence type="ECO:0000256" key="11">
    <source>
        <dbReference type="ARBA" id="ARBA00047365"/>
    </source>
</evidence>
<dbReference type="PANTHER" id="PTHR30352:SF2">
    <property type="entry name" value="ANAEROBIC RIBONUCLEOSIDE-TRIPHOSPHATE REDUCTASE-ACTIVATING PROTEIN"/>
    <property type="match status" value="1"/>
</dbReference>
<dbReference type="Gene3D" id="3.20.20.70">
    <property type="entry name" value="Aldolase class I"/>
    <property type="match status" value="1"/>
</dbReference>
<comment type="similarity">
    <text evidence="3 12">Belongs to the organic radical-activating enzymes family.</text>
</comment>
<evidence type="ECO:0000256" key="1">
    <source>
        <dbReference type="ARBA" id="ARBA00001966"/>
    </source>
</evidence>
<evidence type="ECO:0000256" key="10">
    <source>
        <dbReference type="ARBA" id="ARBA00023014"/>
    </source>
</evidence>
<dbReference type="InterPro" id="IPR001989">
    <property type="entry name" value="Radical_activat_CS"/>
</dbReference>
<dbReference type="NCBIfam" id="TIGR02491">
    <property type="entry name" value="NrdG"/>
    <property type="match status" value="1"/>
</dbReference>
<keyword evidence="5" id="KW-0004">4Fe-4S</keyword>
<evidence type="ECO:0000256" key="8">
    <source>
        <dbReference type="ARBA" id="ARBA00023002"/>
    </source>
</evidence>
<organism evidence="13 14">
    <name type="scientific">Faecalibacterium prausnitzii</name>
    <dbReference type="NCBI Taxonomy" id="853"/>
    <lineage>
        <taxon>Bacteria</taxon>
        <taxon>Bacillati</taxon>
        <taxon>Bacillota</taxon>
        <taxon>Clostridia</taxon>
        <taxon>Eubacteriales</taxon>
        <taxon>Oscillospiraceae</taxon>
        <taxon>Faecalibacterium</taxon>
    </lineage>
</organism>
<comment type="caution">
    <text evidence="13">The sequence shown here is derived from an EMBL/GenBank/DDBJ whole genome shotgun (WGS) entry which is preliminary data.</text>
</comment>